<name>A0A6I4V1D9_9SPHN</name>
<evidence type="ECO:0000313" key="3">
    <source>
        <dbReference type="Proteomes" id="UP000471435"/>
    </source>
</evidence>
<feature type="region of interest" description="Disordered" evidence="1">
    <location>
        <begin position="42"/>
        <end position="73"/>
    </location>
</feature>
<dbReference type="AlphaFoldDB" id="A0A6I4V1D9"/>
<accession>A0A6I4V1D9</accession>
<proteinExistence type="predicted"/>
<evidence type="ECO:0000313" key="2">
    <source>
        <dbReference type="EMBL" id="MXP48109.1"/>
    </source>
</evidence>
<reference evidence="2 3" key="1">
    <citation type="submission" date="2019-12" db="EMBL/GenBank/DDBJ databases">
        <title>Genomic-based taxomic classification of the family Erythrobacteraceae.</title>
        <authorList>
            <person name="Xu L."/>
        </authorList>
    </citation>
    <scope>NUCLEOTIDE SEQUENCE [LARGE SCALE GENOMIC DNA]</scope>
    <source>
        <strain evidence="2 3">SW-109</strain>
    </source>
</reference>
<dbReference type="RefSeq" id="WP_160731323.1">
    <property type="nucleotide sequence ID" value="NZ_WTYP01000002.1"/>
</dbReference>
<organism evidence="2 3">
    <name type="scientific">Pontixanthobacter luteolus</name>
    <dbReference type="NCBI Taxonomy" id="295089"/>
    <lineage>
        <taxon>Bacteria</taxon>
        <taxon>Pseudomonadati</taxon>
        <taxon>Pseudomonadota</taxon>
        <taxon>Alphaproteobacteria</taxon>
        <taxon>Sphingomonadales</taxon>
        <taxon>Erythrobacteraceae</taxon>
        <taxon>Pontixanthobacter</taxon>
    </lineage>
</organism>
<evidence type="ECO:0000256" key="1">
    <source>
        <dbReference type="SAM" id="MobiDB-lite"/>
    </source>
</evidence>
<dbReference type="Proteomes" id="UP000471435">
    <property type="component" value="Unassembled WGS sequence"/>
</dbReference>
<dbReference type="EMBL" id="WTYP01000002">
    <property type="protein sequence ID" value="MXP48109.1"/>
    <property type="molecule type" value="Genomic_DNA"/>
</dbReference>
<sequence>MSQNLSRFKFGTLAFVGAVAFVAANLVGTEDQEGVVAQFVDEDDSSNRTRAAAPPPPVAMQSEIAPPREEYQPSEFYADDELVEMAEGFDPTPDGLDENNFQEDNAATPRVQAQVPRSAANDSMVAEPEEGDIVMIDGRAGPFF</sequence>
<keyword evidence="3" id="KW-1185">Reference proteome</keyword>
<gene>
    <name evidence="2" type="ORF">GRI43_12000</name>
</gene>
<comment type="caution">
    <text evidence="2">The sequence shown here is derived from an EMBL/GenBank/DDBJ whole genome shotgun (WGS) entry which is preliminary data.</text>
</comment>
<protein>
    <submittedName>
        <fullName evidence="2">Uncharacterized protein</fullName>
    </submittedName>
</protein>
<feature type="region of interest" description="Disordered" evidence="1">
    <location>
        <begin position="87"/>
        <end position="144"/>
    </location>
</feature>